<comment type="caution">
    <text evidence="1">The sequence shown here is derived from an EMBL/GenBank/DDBJ whole genome shotgun (WGS) entry which is preliminary data.</text>
</comment>
<name>A0ABQ1ZQ47_9BACL</name>
<keyword evidence="2" id="KW-1185">Reference proteome</keyword>
<organism evidence="1 2">
    <name type="scientific">Saccharibacillus endophyticus</name>
    <dbReference type="NCBI Taxonomy" id="2060666"/>
    <lineage>
        <taxon>Bacteria</taxon>
        <taxon>Bacillati</taxon>
        <taxon>Bacillota</taxon>
        <taxon>Bacilli</taxon>
        <taxon>Bacillales</taxon>
        <taxon>Paenibacillaceae</taxon>
        <taxon>Saccharibacillus</taxon>
    </lineage>
</organism>
<protein>
    <recommendedName>
        <fullName evidence="3">NAD/NADP transhydrogenase alpha subunit</fullName>
    </recommendedName>
</protein>
<reference evidence="2" key="1">
    <citation type="journal article" date="2019" name="Int. J. Syst. Evol. Microbiol.">
        <title>The Global Catalogue of Microorganisms (GCM) 10K type strain sequencing project: providing services to taxonomists for standard genome sequencing and annotation.</title>
        <authorList>
            <consortium name="The Broad Institute Genomics Platform"/>
            <consortium name="The Broad Institute Genome Sequencing Center for Infectious Disease"/>
            <person name="Wu L."/>
            <person name="Ma J."/>
        </authorList>
    </citation>
    <scope>NUCLEOTIDE SEQUENCE [LARGE SCALE GENOMIC DNA]</scope>
    <source>
        <strain evidence="2">CCM 8702</strain>
    </source>
</reference>
<evidence type="ECO:0000313" key="1">
    <source>
        <dbReference type="EMBL" id="GGH71895.1"/>
    </source>
</evidence>
<dbReference type="EMBL" id="BMDD01000001">
    <property type="protein sequence ID" value="GGH71895.1"/>
    <property type="molecule type" value="Genomic_DNA"/>
</dbReference>
<sequence>MENMMENMKCVTVYTNEFEKFSDIFEQILVSDIPENEDTEIEGVTVGLVTEIPEEYIEQMRVKPEVVVMRDKKRNITILQHGKIFEIFIPSV</sequence>
<dbReference type="Proteomes" id="UP000605427">
    <property type="component" value="Unassembled WGS sequence"/>
</dbReference>
<evidence type="ECO:0000313" key="2">
    <source>
        <dbReference type="Proteomes" id="UP000605427"/>
    </source>
</evidence>
<proteinExistence type="predicted"/>
<evidence type="ECO:0008006" key="3">
    <source>
        <dbReference type="Google" id="ProtNLM"/>
    </source>
</evidence>
<gene>
    <name evidence="1" type="ORF">GCM10007362_09450</name>
</gene>
<accession>A0ABQ1ZQ47</accession>